<dbReference type="AlphaFoldDB" id="V2WXR7"/>
<keyword evidence="3" id="KW-1185">Reference proteome</keyword>
<sequence>MKFTAIFATVFSFTVVVAALEAGPAPALEERDLKARACVASKCICNKVQGQFCGNESINRDCTNGHVFECNGSTGA</sequence>
<proteinExistence type="predicted"/>
<protein>
    <submittedName>
        <fullName evidence="2">Uncharacterized protein</fullName>
    </submittedName>
</protein>
<feature type="signal peptide" evidence="1">
    <location>
        <begin position="1"/>
        <end position="19"/>
    </location>
</feature>
<evidence type="ECO:0000313" key="2">
    <source>
        <dbReference type="EMBL" id="ESK86362.1"/>
    </source>
</evidence>
<dbReference type="EMBL" id="AWSO01000941">
    <property type="protein sequence ID" value="ESK86362.1"/>
    <property type="molecule type" value="Genomic_DNA"/>
</dbReference>
<gene>
    <name evidence="2" type="ORF">Moror_5011</name>
</gene>
<evidence type="ECO:0000256" key="1">
    <source>
        <dbReference type="SAM" id="SignalP"/>
    </source>
</evidence>
<name>V2WXR7_MONRO</name>
<evidence type="ECO:0000313" key="3">
    <source>
        <dbReference type="Proteomes" id="UP000017559"/>
    </source>
</evidence>
<reference evidence="2 3" key="1">
    <citation type="journal article" date="2014" name="BMC Genomics">
        <title>Genome and secretome analysis of the hemibiotrophic fungal pathogen, Moniliophthora roreri, which causes frosty pod rot disease of cacao: mechanisms of the biotrophic and necrotrophic phases.</title>
        <authorList>
            <person name="Meinhardt L.W."/>
            <person name="Costa G.G.L."/>
            <person name="Thomazella D.P.T."/>
            <person name="Teixeira P.J.P.L."/>
            <person name="Carazzolle M.F."/>
            <person name="Schuster S.C."/>
            <person name="Carlson J.E."/>
            <person name="Guiltinan M.J."/>
            <person name="Mieczkowski P."/>
            <person name="Farmer A."/>
            <person name="Ramaraj T."/>
            <person name="Crozier J."/>
            <person name="Davis R.E."/>
            <person name="Shao J."/>
            <person name="Melnick R.L."/>
            <person name="Pereira G.A.G."/>
            <person name="Bailey B.A."/>
        </authorList>
    </citation>
    <scope>NUCLEOTIDE SEQUENCE [LARGE SCALE GENOMIC DNA]</scope>
    <source>
        <strain evidence="2 3">MCA 2997</strain>
    </source>
</reference>
<organism evidence="2 3">
    <name type="scientific">Moniliophthora roreri (strain MCA 2997)</name>
    <name type="common">Cocoa frosty pod rot fungus</name>
    <name type="synonym">Crinipellis roreri</name>
    <dbReference type="NCBI Taxonomy" id="1381753"/>
    <lineage>
        <taxon>Eukaryota</taxon>
        <taxon>Fungi</taxon>
        <taxon>Dikarya</taxon>
        <taxon>Basidiomycota</taxon>
        <taxon>Agaricomycotina</taxon>
        <taxon>Agaricomycetes</taxon>
        <taxon>Agaricomycetidae</taxon>
        <taxon>Agaricales</taxon>
        <taxon>Marasmiineae</taxon>
        <taxon>Marasmiaceae</taxon>
        <taxon>Moniliophthora</taxon>
    </lineage>
</organism>
<dbReference type="OrthoDB" id="2443686at2759"/>
<dbReference type="KEGG" id="mrr:Moror_5011"/>
<comment type="caution">
    <text evidence="2">The sequence shown here is derived from an EMBL/GenBank/DDBJ whole genome shotgun (WGS) entry which is preliminary data.</text>
</comment>
<keyword evidence="1" id="KW-0732">Signal</keyword>
<feature type="non-terminal residue" evidence="2">
    <location>
        <position position="76"/>
    </location>
</feature>
<dbReference type="HOGENOM" id="CLU_168437_0_0_1"/>
<feature type="chain" id="PRO_5004710985" evidence="1">
    <location>
        <begin position="20"/>
        <end position="76"/>
    </location>
</feature>
<accession>V2WXR7</accession>
<dbReference type="Proteomes" id="UP000017559">
    <property type="component" value="Unassembled WGS sequence"/>
</dbReference>